<accession>A0A2S5VRE9</accession>
<proteinExistence type="inferred from homology"/>
<evidence type="ECO:0000256" key="6">
    <source>
        <dbReference type="ARBA" id="ARBA00022884"/>
    </source>
</evidence>
<name>A0A2S5VRE9_9MICO</name>
<evidence type="ECO:0000256" key="7">
    <source>
        <dbReference type="ARBA" id="ARBA00023016"/>
    </source>
</evidence>
<dbReference type="GO" id="GO:0003729">
    <property type="term" value="F:mRNA binding"/>
    <property type="evidence" value="ECO:0007669"/>
    <property type="project" value="InterPro"/>
</dbReference>
<comment type="similarity">
    <text evidence="1">Belongs to the HicA mRNA interferase family.</text>
</comment>
<dbReference type="Pfam" id="PF07927">
    <property type="entry name" value="HicA_toxin"/>
    <property type="match status" value="1"/>
</dbReference>
<gene>
    <name evidence="9" type="ORF">C5E16_12875</name>
</gene>
<dbReference type="InterPro" id="IPR012933">
    <property type="entry name" value="HicA_mRNA_interferase"/>
</dbReference>
<feature type="region of interest" description="Disordered" evidence="8">
    <location>
        <begin position="1"/>
        <end position="90"/>
    </location>
</feature>
<keyword evidence="7" id="KW-0346">Stress response</keyword>
<keyword evidence="3" id="KW-0540">Nuclease</keyword>
<dbReference type="SUPFAM" id="SSF54786">
    <property type="entry name" value="YcfA/nrd intein domain"/>
    <property type="match status" value="1"/>
</dbReference>
<keyword evidence="4" id="KW-0255">Endonuclease</keyword>
<evidence type="ECO:0000313" key="9">
    <source>
        <dbReference type="EMBL" id="PPF65955.1"/>
    </source>
</evidence>
<evidence type="ECO:0000256" key="5">
    <source>
        <dbReference type="ARBA" id="ARBA00022801"/>
    </source>
</evidence>
<protein>
    <recommendedName>
        <fullName evidence="11">Type II toxin-antitoxin system HicA family toxin</fullName>
    </recommendedName>
</protein>
<evidence type="ECO:0000256" key="1">
    <source>
        <dbReference type="ARBA" id="ARBA00006620"/>
    </source>
</evidence>
<keyword evidence="2" id="KW-1277">Toxin-antitoxin system</keyword>
<reference evidence="9 10" key="1">
    <citation type="submission" date="2018-02" db="EMBL/GenBank/DDBJ databases">
        <title>Bacteriophage NCPPB3778 and a type I-E CRISPR drive the evolution of the US Biological Select Agent, Rathayibacter toxicus.</title>
        <authorList>
            <person name="Davis E.W.II."/>
            <person name="Tabima J.F."/>
            <person name="Weisberg A.J."/>
            <person name="Lopes L.D."/>
            <person name="Wiseman M.S."/>
            <person name="Wiseman M.S."/>
            <person name="Pupko T."/>
            <person name="Belcher M.S."/>
            <person name="Sechler A.J."/>
            <person name="Tancos M.A."/>
            <person name="Schroeder B.K."/>
            <person name="Murray T.D."/>
            <person name="Luster D.G."/>
            <person name="Schneider W.L."/>
            <person name="Rogers E."/>
            <person name="Andreote F.D."/>
            <person name="Grunwald N.J."/>
            <person name="Putnam M.L."/>
            <person name="Chang J.H."/>
        </authorList>
    </citation>
    <scope>NUCLEOTIDE SEQUENCE [LARGE SCALE GENOMIC DNA]</scope>
    <source>
        <strain evidence="9 10">AY1B3</strain>
    </source>
</reference>
<comment type="caution">
    <text evidence="9">The sequence shown here is derived from an EMBL/GenBank/DDBJ whole genome shotgun (WGS) entry which is preliminary data.</text>
</comment>
<evidence type="ECO:0000256" key="2">
    <source>
        <dbReference type="ARBA" id="ARBA00022649"/>
    </source>
</evidence>
<dbReference type="AlphaFoldDB" id="A0A2S5VRE9"/>
<evidence type="ECO:0008006" key="11">
    <source>
        <dbReference type="Google" id="ProtNLM"/>
    </source>
</evidence>
<dbReference type="Proteomes" id="UP000239241">
    <property type="component" value="Unassembled WGS sequence"/>
</dbReference>
<sequence>MLLTLGEEGRRASPPSGGTPWGTRRAAPSSGGRAAPDPQHGVGREDRGAARAILPGCRRPIRPSACRREHKGPSPIAASPPWSTFVTSPRKHRDVARFLRSRGWILKRQRGSHEMWGPADSALTFPVSQHGGEVSPGIIRQLRAILPDTPREWDD</sequence>
<evidence type="ECO:0000313" key="10">
    <source>
        <dbReference type="Proteomes" id="UP000239241"/>
    </source>
</evidence>
<feature type="compositionally biased region" description="Low complexity" evidence="8">
    <location>
        <begin position="24"/>
        <end position="36"/>
    </location>
</feature>
<keyword evidence="5" id="KW-0378">Hydrolase</keyword>
<dbReference type="GO" id="GO:0016787">
    <property type="term" value="F:hydrolase activity"/>
    <property type="evidence" value="ECO:0007669"/>
    <property type="project" value="UniProtKB-KW"/>
</dbReference>
<dbReference type="InterPro" id="IPR038570">
    <property type="entry name" value="HicA_sf"/>
</dbReference>
<keyword evidence="6" id="KW-0694">RNA-binding</keyword>
<dbReference type="EMBL" id="PSXY01000025">
    <property type="protein sequence ID" value="PPF65955.1"/>
    <property type="molecule type" value="Genomic_DNA"/>
</dbReference>
<evidence type="ECO:0000256" key="8">
    <source>
        <dbReference type="SAM" id="MobiDB-lite"/>
    </source>
</evidence>
<dbReference type="GO" id="GO:0004519">
    <property type="term" value="F:endonuclease activity"/>
    <property type="evidence" value="ECO:0007669"/>
    <property type="project" value="UniProtKB-KW"/>
</dbReference>
<evidence type="ECO:0000256" key="3">
    <source>
        <dbReference type="ARBA" id="ARBA00022722"/>
    </source>
</evidence>
<organism evidence="9 10">
    <name type="scientific">Clavibacter michiganensis</name>
    <dbReference type="NCBI Taxonomy" id="28447"/>
    <lineage>
        <taxon>Bacteria</taxon>
        <taxon>Bacillati</taxon>
        <taxon>Actinomycetota</taxon>
        <taxon>Actinomycetes</taxon>
        <taxon>Micrococcales</taxon>
        <taxon>Microbacteriaceae</taxon>
        <taxon>Clavibacter</taxon>
    </lineage>
</organism>
<dbReference type="Gene3D" id="3.30.920.30">
    <property type="entry name" value="Hypothetical protein"/>
    <property type="match status" value="1"/>
</dbReference>
<evidence type="ECO:0000256" key="4">
    <source>
        <dbReference type="ARBA" id="ARBA00022759"/>
    </source>
</evidence>